<keyword evidence="3 12" id="KW-0813">Transport</keyword>
<evidence type="ECO:0000256" key="12">
    <source>
        <dbReference type="RuleBase" id="RU000679"/>
    </source>
</evidence>
<evidence type="ECO:0000256" key="13">
    <source>
        <dbReference type="SAM" id="Phobius"/>
    </source>
</evidence>
<sequence length="604" mass="69839">FSFGNNYPVHHLLEHDHFVFEEEPVVQSRRQKFVDEYCRKSTIHGIKYLLNRYQNRYEALFWLVWLAISFLCFLFLLSNIWIRYNDEPMVAMEISPNQKPIWDIPFPAITICTETKAKSNAIKFSEVYRKLVPGKRPFTKVTPTELETMQALSQVCDSHLTSGFEFNQNTASEDIFRKLKEVLHELMDLLELVNNYTLQVAPSTQEVLYFCKKRNQPHVCDSFFSEVWTEDGLCFTYNILNSSHIYTSLVSTEIPPIQHNKSDDHWNIETGYNEKATNDILSFPYRAHSGGNRGALVVLVNLNSSDYDHMCRGPIVGFKVTMHRPDEVPFVSKEWFRVPMHQESYVTITPRVILTDDSLKRYDAESRQCFFGNERQLKYFKTYTQRNCEMECVSDYIIKKCNCARFSMPRTSETPICGASMIQCYHRAEDELLSQNIRNHISLSKSENSSGCNCLPACTSIKYDTEVSHSDFDFKSIFEAYETPLDNFKETDMARITFAFKDTYFNPTLRRKVSSFTEVVALCGGLLALFFGASLMSIWYCPPMPLKKKINLHAYYRPPEDSNLNSFFDHLAGALVGDCFGMIDEDLNIDMLATGPYSSLSSQN</sequence>
<dbReference type="OrthoDB" id="6154304at2759"/>
<keyword evidence="11 12" id="KW-0407">Ion channel</keyword>
<feature type="transmembrane region" description="Helical" evidence="13">
    <location>
        <begin position="519"/>
        <end position="540"/>
    </location>
</feature>
<accession>A0A9Q0MPJ3</accession>
<evidence type="ECO:0000256" key="5">
    <source>
        <dbReference type="ARBA" id="ARBA00022692"/>
    </source>
</evidence>
<evidence type="ECO:0000256" key="1">
    <source>
        <dbReference type="ARBA" id="ARBA00004141"/>
    </source>
</evidence>
<keyword evidence="5 12" id="KW-0812">Transmembrane</keyword>
<evidence type="ECO:0000313" key="15">
    <source>
        <dbReference type="Proteomes" id="UP001151699"/>
    </source>
</evidence>
<keyword evidence="6 13" id="KW-1133">Transmembrane helix</keyword>
<keyword evidence="4 12" id="KW-0894">Sodium channel</keyword>
<evidence type="ECO:0000256" key="2">
    <source>
        <dbReference type="ARBA" id="ARBA00007193"/>
    </source>
</evidence>
<evidence type="ECO:0000256" key="4">
    <source>
        <dbReference type="ARBA" id="ARBA00022461"/>
    </source>
</evidence>
<feature type="non-terminal residue" evidence="14">
    <location>
        <position position="604"/>
    </location>
</feature>
<comment type="caution">
    <text evidence="14">The sequence shown here is derived from an EMBL/GenBank/DDBJ whole genome shotgun (WGS) entry which is preliminary data.</text>
</comment>
<dbReference type="GO" id="GO:0005886">
    <property type="term" value="C:plasma membrane"/>
    <property type="evidence" value="ECO:0007669"/>
    <property type="project" value="TreeGrafter"/>
</dbReference>
<dbReference type="PANTHER" id="PTHR11690">
    <property type="entry name" value="AMILORIDE-SENSITIVE SODIUM CHANNEL-RELATED"/>
    <property type="match status" value="1"/>
</dbReference>
<dbReference type="AlphaFoldDB" id="A0A9Q0MPJ3"/>
<feature type="non-terminal residue" evidence="14">
    <location>
        <position position="1"/>
    </location>
</feature>
<evidence type="ECO:0000256" key="9">
    <source>
        <dbReference type="ARBA" id="ARBA00023136"/>
    </source>
</evidence>
<organism evidence="14 15">
    <name type="scientific">Pseudolycoriella hygida</name>
    <dbReference type="NCBI Taxonomy" id="35572"/>
    <lineage>
        <taxon>Eukaryota</taxon>
        <taxon>Metazoa</taxon>
        <taxon>Ecdysozoa</taxon>
        <taxon>Arthropoda</taxon>
        <taxon>Hexapoda</taxon>
        <taxon>Insecta</taxon>
        <taxon>Pterygota</taxon>
        <taxon>Neoptera</taxon>
        <taxon>Endopterygota</taxon>
        <taxon>Diptera</taxon>
        <taxon>Nematocera</taxon>
        <taxon>Sciaroidea</taxon>
        <taxon>Sciaridae</taxon>
        <taxon>Pseudolycoriella</taxon>
    </lineage>
</organism>
<dbReference type="InterPro" id="IPR001873">
    <property type="entry name" value="ENaC"/>
</dbReference>
<keyword evidence="7" id="KW-0915">Sodium</keyword>
<evidence type="ECO:0000256" key="8">
    <source>
        <dbReference type="ARBA" id="ARBA00023065"/>
    </source>
</evidence>
<gene>
    <name evidence="14" type="primary">ppk28_2</name>
    <name evidence="14" type="ORF">Bhyg_16925</name>
</gene>
<keyword evidence="15" id="KW-1185">Reference proteome</keyword>
<comment type="subcellular location">
    <subcellularLocation>
        <location evidence="1">Membrane</location>
        <topology evidence="1">Multi-pass membrane protein</topology>
    </subcellularLocation>
</comment>
<protein>
    <submittedName>
        <fullName evidence="14">Pickpocket protein 28</fullName>
    </submittedName>
</protein>
<reference evidence="14" key="1">
    <citation type="submission" date="2022-07" db="EMBL/GenBank/DDBJ databases">
        <authorList>
            <person name="Trinca V."/>
            <person name="Uliana J.V.C."/>
            <person name="Torres T.T."/>
            <person name="Ward R.J."/>
            <person name="Monesi N."/>
        </authorList>
    </citation>
    <scope>NUCLEOTIDE SEQUENCE</scope>
    <source>
        <strain evidence="14">HSMRA1968</strain>
        <tissue evidence="14">Whole embryos</tissue>
    </source>
</reference>
<dbReference type="PANTHER" id="PTHR11690:SF288">
    <property type="entry name" value="AMILORIDE-SENSITIVE NA+ CHANNEL-RELATED"/>
    <property type="match status" value="1"/>
</dbReference>
<name>A0A9Q0MPJ3_9DIPT</name>
<dbReference type="Proteomes" id="UP001151699">
    <property type="component" value="Unassembled WGS sequence"/>
</dbReference>
<dbReference type="Gene3D" id="2.60.470.10">
    <property type="entry name" value="Acid-sensing ion channels like domains"/>
    <property type="match status" value="1"/>
</dbReference>
<evidence type="ECO:0000256" key="6">
    <source>
        <dbReference type="ARBA" id="ARBA00022989"/>
    </source>
</evidence>
<keyword evidence="10 12" id="KW-0739">Sodium transport</keyword>
<keyword evidence="8 12" id="KW-0406">Ion transport</keyword>
<evidence type="ECO:0000256" key="11">
    <source>
        <dbReference type="ARBA" id="ARBA00023303"/>
    </source>
</evidence>
<proteinExistence type="inferred from homology"/>
<dbReference type="PRINTS" id="PR01078">
    <property type="entry name" value="AMINACHANNEL"/>
</dbReference>
<evidence type="ECO:0000313" key="14">
    <source>
        <dbReference type="EMBL" id="KAJ6633490.1"/>
    </source>
</evidence>
<evidence type="ECO:0000256" key="10">
    <source>
        <dbReference type="ARBA" id="ARBA00023201"/>
    </source>
</evidence>
<evidence type="ECO:0000256" key="3">
    <source>
        <dbReference type="ARBA" id="ARBA00022448"/>
    </source>
</evidence>
<dbReference type="EMBL" id="WJQU01001968">
    <property type="protein sequence ID" value="KAJ6633490.1"/>
    <property type="molecule type" value="Genomic_DNA"/>
</dbReference>
<dbReference type="GO" id="GO:0015280">
    <property type="term" value="F:ligand-gated sodium channel activity"/>
    <property type="evidence" value="ECO:0007669"/>
    <property type="project" value="TreeGrafter"/>
</dbReference>
<dbReference type="Pfam" id="PF00858">
    <property type="entry name" value="ASC"/>
    <property type="match status" value="1"/>
</dbReference>
<feature type="transmembrane region" description="Helical" evidence="13">
    <location>
        <begin position="59"/>
        <end position="82"/>
    </location>
</feature>
<comment type="similarity">
    <text evidence="2 12">Belongs to the amiloride-sensitive sodium channel (TC 1.A.6) family.</text>
</comment>
<evidence type="ECO:0000256" key="7">
    <source>
        <dbReference type="ARBA" id="ARBA00023053"/>
    </source>
</evidence>
<keyword evidence="9 13" id="KW-0472">Membrane</keyword>